<evidence type="ECO:0000313" key="3">
    <source>
        <dbReference type="Proteomes" id="UP000244755"/>
    </source>
</evidence>
<gene>
    <name evidence="2" type="ORF">DA075_18060</name>
</gene>
<proteinExistence type="predicted"/>
<name>A0A2R4WM14_9HYPH</name>
<organism evidence="2 3">
    <name type="scientific">Methylobacterium currus</name>
    <dbReference type="NCBI Taxonomy" id="2051553"/>
    <lineage>
        <taxon>Bacteria</taxon>
        <taxon>Pseudomonadati</taxon>
        <taxon>Pseudomonadota</taxon>
        <taxon>Alphaproteobacteria</taxon>
        <taxon>Hyphomicrobiales</taxon>
        <taxon>Methylobacteriaceae</taxon>
        <taxon>Methylobacterium</taxon>
    </lineage>
</organism>
<dbReference type="Proteomes" id="UP000244755">
    <property type="component" value="Chromosome 1"/>
</dbReference>
<dbReference type="EMBL" id="CP028843">
    <property type="protein sequence ID" value="AWB22579.1"/>
    <property type="molecule type" value="Genomic_DNA"/>
</dbReference>
<dbReference type="KEGG" id="mee:DA075_18060"/>
<keyword evidence="3" id="KW-1185">Reference proteome</keyword>
<protein>
    <submittedName>
        <fullName evidence="2">Uncharacterized protein</fullName>
    </submittedName>
</protein>
<feature type="region of interest" description="Disordered" evidence="1">
    <location>
        <begin position="50"/>
        <end position="78"/>
    </location>
</feature>
<sequence>MWNEKRAIDLETQIAAEYASLLDHIEGRLVPLLVRRASLKAALPAAASVSDAPRSTVVPSPRTGRPKPCPPRVGRLPG</sequence>
<evidence type="ECO:0000313" key="2">
    <source>
        <dbReference type="EMBL" id="AWB22579.1"/>
    </source>
</evidence>
<reference evidence="2 3" key="1">
    <citation type="submission" date="2018-04" db="EMBL/GenBank/DDBJ databases">
        <title>Methylobacterium sp. PR1016A genome.</title>
        <authorList>
            <person name="Park W."/>
        </authorList>
    </citation>
    <scope>NUCLEOTIDE SEQUENCE [LARGE SCALE GENOMIC DNA]</scope>
    <source>
        <strain evidence="2 3">PR1016A</strain>
    </source>
</reference>
<dbReference type="AlphaFoldDB" id="A0A2R4WM14"/>
<accession>A0A2R4WM14</accession>
<evidence type="ECO:0000256" key="1">
    <source>
        <dbReference type="SAM" id="MobiDB-lite"/>
    </source>
</evidence>